<gene>
    <name evidence="1" type="ORF">EAH89_06775</name>
</gene>
<accession>A0A502GB40</accession>
<name>A0A502GB40_9PROT</name>
<dbReference type="AlphaFoldDB" id="A0A502GB40"/>
<evidence type="ECO:0008006" key="3">
    <source>
        <dbReference type="Google" id="ProtNLM"/>
    </source>
</evidence>
<organism evidence="1 2">
    <name type="scientific">Muricoccus nepalensis</name>
    <dbReference type="NCBI Taxonomy" id="1854500"/>
    <lineage>
        <taxon>Bacteria</taxon>
        <taxon>Pseudomonadati</taxon>
        <taxon>Pseudomonadota</taxon>
        <taxon>Alphaproteobacteria</taxon>
        <taxon>Acetobacterales</taxon>
        <taxon>Roseomonadaceae</taxon>
        <taxon>Muricoccus</taxon>
    </lineage>
</organism>
<proteinExistence type="predicted"/>
<protein>
    <recommendedName>
        <fullName evidence="3">CMD domain protein</fullName>
    </recommendedName>
</protein>
<dbReference type="EMBL" id="RCZP01000004">
    <property type="protein sequence ID" value="TPG59054.1"/>
    <property type="molecule type" value="Genomic_DNA"/>
</dbReference>
<evidence type="ECO:0000313" key="1">
    <source>
        <dbReference type="EMBL" id="TPG59054.1"/>
    </source>
</evidence>
<keyword evidence="2" id="KW-1185">Reference proteome</keyword>
<dbReference type="RefSeq" id="WP_140882040.1">
    <property type="nucleotide sequence ID" value="NZ_RCZP01000004.1"/>
</dbReference>
<sequence length="170" mass="18175">MTRDDLPEDLVEDMLGIAPGSPLAALRARRPEARRHAEGAYRELLMPEDPGNVSHAERAALALRVALREGDRALAARYRALLEAAGGEEAAMLAEDLTDGMMEGRLPALLRYADMVAARPATVGQDTIDALSAMGLTPRDIVAVTQLVAFVPYQVRLMAGLRAMQGEGAA</sequence>
<dbReference type="OrthoDB" id="7270258at2"/>
<dbReference type="SUPFAM" id="SSF69118">
    <property type="entry name" value="AhpD-like"/>
    <property type="match status" value="1"/>
</dbReference>
<comment type="caution">
    <text evidence="1">The sequence shown here is derived from an EMBL/GenBank/DDBJ whole genome shotgun (WGS) entry which is preliminary data.</text>
</comment>
<dbReference type="Gene3D" id="1.20.1290.10">
    <property type="entry name" value="AhpD-like"/>
    <property type="match status" value="1"/>
</dbReference>
<reference evidence="1 2" key="1">
    <citation type="journal article" date="2019" name="Environ. Microbiol.">
        <title>Species interactions and distinct microbial communities in high Arctic permafrost affected cryosols are associated with the CH4 and CO2 gas fluxes.</title>
        <authorList>
            <person name="Altshuler I."/>
            <person name="Hamel J."/>
            <person name="Turney S."/>
            <person name="Magnuson E."/>
            <person name="Levesque R."/>
            <person name="Greer C."/>
            <person name="Whyte L.G."/>
        </authorList>
    </citation>
    <scope>NUCLEOTIDE SEQUENCE [LARGE SCALE GENOMIC DNA]</scope>
    <source>
        <strain evidence="1 2">S9.3B</strain>
    </source>
</reference>
<dbReference type="InterPro" id="IPR029032">
    <property type="entry name" value="AhpD-like"/>
</dbReference>
<evidence type="ECO:0000313" key="2">
    <source>
        <dbReference type="Proteomes" id="UP000317078"/>
    </source>
</evidence>
<dbReference type="Proteomes" id="UP000317078">
    <property type="component" value="Unassembled WGS sequence"/>
</dbReference>